<dbReference type="PANTHER" id="PTHR44307:SF2">
    <property type="entry name" value="PHOSPHOETHANOLAMINE METHYLTRANSFERASE ISOFORM X1"/>
    <property type="match status" value="1"/>
</dbReference>
<evidence type="ECO:0000256" key="1">
    <source>
        <dbReference type="ARBA" id="ARBA00005189"/>
    </source>
</evidence>
<protein>
    <recommendedName>
        <fullName evidence="7">Methyltransferase type 11 domain-containing protein</fullName>
    </recommendedName>
</protein>
<dbReference type="GO" id="GO:0008168">
    <property type="term" value="F:methyltransferase activity"/>
    <property type="evidence" value="ECO:0007669"/>
    <property type="project" value="UniProtKB-KW"/>
</dbReference>
<evidence type="ECO:0000256" key="3">
    <source>
        <dbReference type="ARBA" id="ARBA00022679"/>
    </source>
</evidence>
<dbReference type="PANTHER" id="PTHR44307">
    <property type="entry name" value="PHOSPHOETHANOLAMINE METHYLTRANSFERASE"/>
    <property type="match status" value="1"/>
</dbReference>
<proteinExistence type="predicted"/>
<evidence type="ECO:0008006" key="7">
    <source>
        <dbReference type="Google" id="ProtNLM"/>
    </source>
</evidence>
<dbReference type="AlphaFoldDB" id="A0A1F6N2S0"/>
<dbReference type="GO" id="GO:0032259">
    <property type="term" value="P:methylation"/>
    <property type="evidence" value="ECO:0007669"/>
    <property type="project" value="UniProtKB-KW"/>
</dbReference>
<reference evidence="5 6" key="1">
    <citation type="journal article" date="2016" name="Nat. Commun.">
        <title>Thousands of microbial genomes shed light on interconnected biogeochemical processes in an aquifer system.</title>
        <authorList>
            <person name="Anantharaman K."/>
            <person name="Brown C.T."/>
            <person name="Hug L.A."/>
            <person name="Sharon I."/>
            <person name="Castelle C.J."/>
            <person name="Probst A.J."/>
            <person name="Thomas B.C."/>
            <person name="Singh A."/>
            <person name="Wilkins M.J."/>
            <person name="Karaoz U."/>
            <person name="Brodie E.L."/>
            <person name="Williams K.H."/>
            <person name="Hubbard S.S."/>
            <person name="Banfield J.F."/>
        </authorList>
    </citation>
    <scope>NUCLEOTIDE SEQUENCE [LARGE SCALE GENOMIC DNA]</scope>
</reference>
<evidence type="ECO:0000313" key="5">
    <source>
        <dbReference type="EMBL" id="OGH78219.1"/>
    </source>
</evidence>
<dbReference type="Gene3D" id="3.40.50.150">
    <property type="entry name" value="Vaccinia Virus protein VP39"/>
    <property type="match status" value="1"/>
</dbReference>
<comment type="pathway">
    <text evidence="1">Lipid metabolism.</text>
</comment>
<dbReference type="InterPro" id="IPR029063">
    <property type="entry name" value="SAM-dependent_MTases_sf"/>
</dbReference>
<comment type="pathway">
    <text evidence="4">Phospholipid metabolism.</text>
</comment>
<keyword evidence="2" id="KW-0489">Methyltransferase</keyword>
<gene>
    <name evidence="5" type="ORF">A2983_02080</name>
</gene>
<sequence>MDNSKTKGWGVVEASGAEMWDAWPVIFNGGSKAWLTLLFYPKKFALYRFIQKNIPKSVDSSAGFRILDVGCGTGASVIEMKKLFPQAEVCGIDVIQLQIDIANARLKEYATDARVEFYDGLSIPAEDNSVDVIYTSDVLGHVADVPKWLAELNRILKPNGILAMFSESKLGKHAYIRNYLSRRGLNVDPHQEFHISLFSKNELRALLVDSGFEIKKMYSTVWAKFLMHPDELYPALQSTSQFFILRFLNTILYWLKNKIKPVSLAVAEFYSLIEMYTIGRWVESQGYVILGKKSLDVARDK</sequence>
<name>A0A1F6N2S0_9BACT</name>
<dbReference type="EMBL" id="MFQH01000015">
    <property type="protein sequence ID" value="OGH78219.1"/>
    <property type="molecule type" value="Genomic_DNA"/>
</dbReference>
<accession>A0A1F6N2S0</accession>
<evidence type="ECO:0000256" key="2">
    <source>
        <dbReference type="ARBA" id="ARBA00022603"/>
    </source>
</evidence>
<comment type="caution">
    <text evidence="5">The sequence shown here is derived from an EMBL/GenBank/DDBJ whole genome shotgun (WGS) entry which is preliminary data.</text>
</comment>
<dbReference type="SUPFAM" id="SSF53335">
    <property type="entry name" value="S-adenosyl-L-methionine-dependent methyltransferases"/>
    <property type="match status" value="1"/>
</dbReference>
<evidence type="ECO:0000256" key="4">
    <source>
        <dbReference type="ARBA" id="ARBA00025707"/>
    </source>
</evidence>
<organism evidence="5 6">
    <name type="scientific">Candidatus Magasanikbacteria bacterium RIFCSPLOWO2_01_FULL_40_15</name>
    <dbReference type="NCBI Taxonomy" id="1798686"/>
    <lineage>
        <taxon>Bacteria</taxon>
        <taxon>Candidatus Magasanikiibacteriota</taxon>
    </lineage>
</organism>
<dbReference type="Proteomes" id="UP000177040">
    <property type="component" value="Unassembled WGS sequence"/>
</dbReference>
<keyword evidence="3" id="KW-0808">Transferase</keyword>
<dbReference type="CDD" id="cd02440">
    <property type="entry name" value="AdoMet_MTases"/>
    <property type="match status" value="1"/>
</dbReference>
<dbReference type="Pfam" id="PF13489">
    <property type="entry name" value="Methyltransf_23"/>
    <property type="match status" value="1"/>
</dbReference>
<evidence type="ECO:0000313" key="6">
    <source>
        <dbReference type="Proteomes" id="UP000177040"/>
    </source>
</evidence>